<accession>A0AAE0VWK9</accession>
<reference evidence="1" key="2">
    <citation type="journal article" date="2021" name="Genome Biol. Evol.">
        <title>Developing a high-quality reference genome for a parasitic bivalve with doubly uniparental inheritance (Bivalvia: Unionida).</title>
        <authorList>
            <person name="Smith C.H."/>
        </authorList>
    </citation>
    <scope>NUCLEOTIDE SEQUENCE</scope>
    <source>
        <strain evidence="1">CHS0354</strain>
        <tissue evidence="1">Mantle</tissue>
    </source>
</reference>
<keyword evidence="2" id="KW-1185">Reference proteome</keyword>
<evidence type="ECO:0000313" key="1">
    <source>
        <dbReference type="EMBL" id="KAK3593308.1"/>
    </source>
</evidence>
<comment type="caution">
    <text evidence="1">The sequence shown here is derived from an EMBL/GenBank/DDBJ whole genome shotgun (WGS) entry which is preliminary data.</text>
</comment>
<dbReference type="Proteomes" id="UP001195483">
    <property type="component" value="Unassembled WGS sequence"/>
</dbReference>
<reference evidence="1" key="3">
    <citation type="submission" date="2023-05" db="EMBL/GenBank/DDBJ databases">
        <authorList>
            <person name="Smith C.H."/>
        </authorList>
    </citation>
    <scope>NUCLEOTIDE SEQUENCE</scope>
    <source>
        <strain evidence="1">CHS0354</strain>
        <tissue evidence="1">Mantle</tissue>
    </source>
</reference>
<sequence>MCHPQYNECIVLGTTKLAFTVVLNAVTVILVDTNRTLLKYLRCTLATKLSIKHDCNELACFDDADILTHKKEKQHSLRRNFSTKALLSVVLVSPIPLHHQARRFISLCDFEVLNDDMPSYQSGLLERITSELVFNDYDKATQSTNIEARYTNSLIILTENSIPNVEATKCNVLKADNSIPNVEATKCNVLKADNSIPNVEATKCNVLKADNSIPNVEATKCNVLKANNSILIVEVAKYYALKAYNSISNVEAAERNALKSDNSIPNVEAAKPQCIKVLQLHSKCSKTRCIKGLQRTCYFTHQLQKF</sequence>
<name>A0AAE0VWK9_9BIVA</name>
<gene>
    <name evidence="1" type="ORF">CHS0354_031368</name>
</gene>
<proteinExistence type="predicted"/>
<dbReference type="EMBL" id="JAEAOA010001877">
    <property type="protein sequence ID" value="KAK3593308.1"/>
    <property type="molecule type" value="Genomic_DNA"/>
</dbReference>
<dbReference type="AlphaFoldDB" id="A0AAE0VWK9"/>
<protein>
    <submittedName>
        <fullName evidence="1">Uncharacterized protein</fullName>
    </submittedName>
</protein>
<reference evidence="1" key="1">
    <citation type="journal article" date="2021" name="Genome Biol. Evol.">
        <title>A High-Quality Reference Genome for a Parasitic Bivalve with Doubly Uniparental Inheritance (Bivalvia: Unionida).</title>
        <authorList>
            <person name="Smith C.H."/>
        </authorList>
    </citation>
    <scope>NUCLEOTIDE SEQUENCE</scope>
    <source>
        <strain evidence="1">CHS0354</strain>
    </source>
</reference>
<evidence type="ECO:0000313" key="2">
    <source>
        <dbReference type="Proteomes" id="UP001195483"/>
    </source>
</evidence>
<organism evidence="1 2">
    <name type="scientific">Potamilus streckersoni</name>
    <dbReference type="NCBI Taxonomy" id="2493646"/>
    <lineage>
        <taxon>Eukaryota</taxon>
        <taxon>Metazoa</taxon>
        <taxon>Spiralia</taxon>
        <taxon>Lophotrochozoa</taxon>
        <taxon>Mollusca</taxon>
        <taxon>Bivalvia</taxon>
        <taxon>Autobranchia</taxon>
        <taxon>Heteroconchia</taxon>
        <taxon>Palaeoheterodonta</taxon>
        <taxon>Unionida</taxon>
        <taxon>Unionoidea</taxon>
        <taxon>Unionidae</taxon>
        <taxon>Ambleminae</taxon>
        <taxon>Lampsilini</taxon>
        <taxon>Potamilus</taxon>
    </lineage>
</organism>